<dbReference type="EMBL" id="FOKK01000001">
    <property type="protein sequence ID" value="SFA72214.1"/>
    <property type="molecule type" value="Genomic_DNA"/>
</dbReference>
<dbReference type="OrthoDB" id="9778326at2"/>
<dbReference type="Gene3D" id="3.40.250.10">
    <property type="entry name" value="Rhodanese-like domain"/>
    <property type="match status" value="1"/>
</dbReference>
<organism evidence="3 4">
    <name type="scientific">Algoriphagus aquimarinus</name>
    <dbReference type="NCBI Taxonomy" id="237018"/>
    <lineage>
        <taxon>Bacteria</taxon>
        <taxon>Pseudomonadati</taxon>
        <taxon>Bacteroidota</taxon>
        <taxon>Cytophagia</taxon>
        <taxon>Cytophagales</taxon>
        <taxon>Cyclobacteriaceae</taxon>
        <taxon>Algoriphagus</taxon>
    </lineage>
</organism>
<dbReference type="PANTHER" id="PTHR43268:SF3">
    <property type="entry name" value="RHODANESE-LIKE DOMAIN-CONTAINING PROTEIN 7-RELATED"/>
    <property type="match status" value="1"/>
</dbReference>
<dbReference type="HAMAP" id="MF_00469">
    <property type="entry name" value="TrhO"/>
    <property type="match status" value="1"/>
</dbReference>
<gene>
    <name evidence="1" type="primary">trhO</name>
    <name evidence="3" type="ORF">SAMN04489723_10149</name>
</gene>
<dbReference type="InterPro" id="IPR020936">
    <property type="entry name" value="TrhO"/>
</dbReference>
<dbReference type="PROSITE" id="PS50206">
    <property type="entry name" value="RHODANESE_3"/>
    <property type="match status" value="1"/>
</dbReference>
<dbReference type="InterPro" id="IPR040503">
    <property type="entry name" value="TRHO_N"/>
</dbReference>
<dbReference type="CDD" id="cd01518">
    <property type="entry name" value="RHOD_YceA"/>
    <property type="match status" value="1"/>
</dbReference>
<dbReference type="Pfam" id="PF12368">
    <property type="entry name" value="Rhodanese_C"/>
    <property type="match status" value="1"/>
</dbReference>
<name>A0A1I0V761_9BACT</name>
<dbReference type="RefSeq" id="WP_092894167.1">
    <property type="nucleotide sequence ID" value="NZ_FOKK01000001.1"/>
</dbReference>
<evidence type="ECO:0000259" key="2">
    <source>
        <dbReference type="PROSITE" id="PS50206"/>
    </source>
</evidence>
<keyword evidence="1" id="KW-0560">Oxidoreductase</keyword>
<dbReference type="SMART" id="SM00450">
    <property type="entry name" value="RHOD"/>
    <property type="match status" value="1"/>
</dbReference>
<keyword evidence="4" id="KW-1185">Reference proteome</keyword>
<feature type="domain" description="Rhodanese" evidence="2">
    <location>
        <begin position="125"/>
        <end position="218"/>
    </location>
</feature>
<evidence type="ECO:0000313" key="3">
    <source>
        <dbReference type="EMBL" id="SFA72214.1"/>
    </source>
</evidence>
<evidence type="ECO:0000313" key="4">
    <source>
        <dbReference type="Proteomes" id="UP000198790"/>
    </source>
</evidence>
<dbReference type="GO" id="GO:0016705">
    <property type="term" value="F:oxidoreductase activity, acting on paired donors, with incorporation or reduction of molecular oxygen"/>
    <property type="evidence" value="ECO:0007669"/>
    <property type="project" value="UniProtKB-UniRule"/>
</dbReference>
<dbReference type="Proteomes" id="UP000198790">
    <property type="component" value="Unassembled WGS sequence"/>
</dbReference>
<comment type="catalytic activity">
    <reaction evidence="1">
        <text>uridine(34) in tRNA + AH2 + O2 = 5-hydroxyuridine(34) in tRNA + A + H2O</text>
        <dbReference type="Rhea" id="RHEA:64224"/>
        <dbReference type="Rhea" id="RHEA-COMP:11727"/>
        <dbReference type="Rhea" id="RHEA-COMP:13381"/>
        <dbReference type="ChEBI" id="CHEBI:13193"/>
        <dbReference type="ChEBI" id="CHEBI:15377"/>
        <dbReference type="ChEBI" id="CHEBI:15379"/>
        <dbReference type="ChEBI" id="CHEBI:17499"/>
        <dbReference type="ChEBI" id="CHEBI:65315"/>
        <dbReference type="ChEBI" id="CHEBI:136877"/>
    </reaction>
</comment>
<keyword evidence="1" id="KW-0819">tRNA processing</keyword>
<dbReference type="PANTHER" id="PTHR43268">
    <property type="entry name" value="THIOSULFATE SULFURTRANSFERASE/RHODANESE-LIKE DOMAIN-CONTAINING PROTEIN 2"/>
    <property type="match status" value="1"/>
</dbReference>
<dbReference type="InterPro" id="IPR022111">
    <property type="entry name" value="Rhodanese_C"/>
</dbReference>
<dbReference type="GO" id="GO:0006400">
    <property type="term" value="P:tRNA modification"/>
    <property type="evidence" value="ECO:0007669"/>
    <property type="project" value="UniProtKB-UniRule"/>
</dbReference>
<sequence length="322" mass="36857">MENTNYQILLYYCYAKIDNPEEYREQHHLFCVENNIRGRVIISDEGLNGTVSGLVGDCEKYMAYIHADSRFAKTEFKIDSHDKHAFTKTHVRYKPEIVHSALRHLDPNVKTGKHLDPEQFKALKDQEDVVILDVRSNYEHELGRFKNALTLDIDNFRDFPEKVKELEHLKNKKVLTYCTGGIKCEKASAFLLEQGFEDVYQLHGGIIKYGMEAGGEDFEGKCYVFDNRIAVDVNTVNPKIVSTCHVCGTPSDRMVNCANQTCNAHVAMCEECGWEMEGTCSSECKENPEKRKYDGTGYYQKNTNGYNPYKGLVRKGKEKSIV</sequence>
<dbReference type="SUPFAM" id="SSF52821">
    <property type="entry name" value="Rhodanese/Cell cycle control phosphatase"/>
    <property type="match status" value="1"/>
</dbReference>
<dbReference type="InterPro" id="IPR036873">
    <property type="entry name" value="Rhodanese-like_dom_sf"/>
</dbReference>
<dbReference type="Pfam" id="PF00581">
    <property type="entry name" value="Rhodanese"/>
    <property type="match status" value="1"/>
</dbReference>
<evidence type="ECO:0000256" key="1">
    <source>
        <dbReference type="HAMAP-Rule" id="MF_00469"/>
    </source>
</evidence>
<dbReference type="AlphaFoldDB" id="A0A1I0V761"/>
<dbReference type="STRING" id="237018.SAMN04489723_10149"/>
<protein>
    <recommendedName>
        <fullName evidence="1">tRNA uridine(34) hydroxylase</fullName>
        <ecNumber evidence="1">1.14.-.-</ecNumber>
    </recommendedName>
    <alternativeName>
        <fullName evidence="1">tRNA hydroxylation protein O</fullName>
    </alternativeName>
</protein>
<comment type="similarity">
    <text evidence="1">Belongs to the TrhO family.</text>
</comment>
<comment type="function">
    <text evidence="1">Catalyzes oxygen-dependent 5-hydroxyuridine (ho5U) modification at position 34 in tRNAs.</text>
</comment>
<dbReference type="Pfam" id="PF17773">
    <property type="entry name" value="UPF0176_N"/>
    <property type="match status" value="1"/>
</dbReference>
<proteinExistence type="inferred from homology"/>
<dbReference type="InterPro" id="IPR001763">
    <property type="entry name" value="Rhodanese-like_dom"/>
</dbReference>
<reference evidence="3 4" key="1">
    <citation type="submission" date="2016-10" db="EMBL/GenBank/DDBJ databases">
        <authorList>
            <person name="de Groot N.N."/>
        </authorList>
    </citation>
    <scope>NUCLEOTIDE SEQUENCE [LARGE SCALE GENOMIC DNA]</scope>
    <source>
        <strain evidence="3 4">DSM 23399</strain>
    </source>
</reference>
<dbReference type="NCBIfam" id="NF001135">
    <property type="entry name" value="PRK00142.1-3"/>
    <property type="match status" value="1"/>
</dbReference>
<accession>A0A1I0V761</accession>
<dbReference type="EC" id="1.14.-.-" evidence="1"/>
<dbReference type="Gene3D" id="3.30.70.100">
    <property type="match status" value="1"/>
</dbReference>